<evidence type="ECO:0000313" key="5">
    <source>
        <dbReference type="Proteomes" id="UP001500393"/>
    </source>
</evidence>
<comment type="caution">
    <text evidence="4">The sequence shown here is derived from an EMBL/GenBank/DDBJ whole genome shotgun (WGS) entry which is preliminary data.</text>
</comment>
<evidence type="ECO:0000259" key="3">
    <source>
        <dbReference type="PROSITE" id="PS51109"/>
    </source>
</evidence>
<reference evidence="5" key="1">
    <citation type="journal article" date="2019" name="Int. J. Syst. Evol. Microbiol.">
        <title>The Global Catalogue of Microorganisms (GCM) 10K type strain sequencing project: providing services to taxonomists for standard genome sequencing and annotation.</title>
        <authorList>
            <consortium name="The Broad Institute Genomics Platform"/>
            <consortium name="The Broad Institute Genome Sequencing Center for Infectious Disease"/>
            <person name="Wu L."/>
            <person name="Ma J."/>
        </authorList>
    </citation>
    <scope>NUCLEOTIDE SEQUENCE [LARGE SCALE GENOMIC DNA]</scope>
    <source>
        <strain evidence="5">JCM 14969</strain>
    </source>
</reference>
<keyword evidence="5" id="KW-1185">Reference proteome</keyword>
<dbReference type="Gene3D" id="2.20.230.10">
    <property type="entry name" value="Resuscitation-promoting factor rpfb"/>
    <property type="match status" value="1"/>
</dbReference>
<dbReference type="EMBL" id="BAAAOS010000017">
    <property type="protein sequence ID" value="GAA1566676.1"/>
    <property type="molecule type" value="Genomic_DNA"/>
</dbReference>
<keyword evidence="1" id="KW-0732">Signal</keyword>
<dbReference type="Proteomes" id="UP001500393">
    <property type="component" value="Unassembled WGS sequence"/>
</dbReference>
<evidence type="ECO:0000313" key="4">
    <source>
        <dbReference type="EMBL" id="GAA1566676.1"/>
    </source>
</evidence>
<dbReference type="SMART" id="SM01208">
    <property type="entry name" value="G5"/>
    <property type="match status" value="1"/>
</dbReference>
<sequence length="113" mass="12236">MVETRRIAFRKVTAQDPEMDKGDKVVTTRGVAGTRRLTYELTLTDGVQTGKRLVRQVVVKQPVTQILLVPTSTASTPTRTARAARTSRGTGRSGFGRGSGGWGSRGGCRWRCG</sequence>
<gene>
    <name evidence="4" type="ORF">GCM10009789_20240</name>
</gene>
<dbReference type="Pfam" id="PF07501">
    <property type="entry name" value="G5"/>
    <property type="match status" value="1"/>
</dbReference>
<name>A0ABP4NTW2_9ACTN</name>
<feature type="region of interest" description="Disordered" evidence="2">
    <location>
        <begin position="71"/>
        <end position="113"/>
    </location>
</feature>
<dbReference type="PROSITE" id="PS51109">
    <property type="entry name" value="G5"/>
    <property type="match status" value="1"/>
</dbReference>
<evidence type="ECO:0000256" key="2">
    <source>
        <dbReference type="SAM" id="MobiDB-lite"/>
    </source>
</evidence>
<protein>
    <recommendedName>
        <fullName evidence="3">G5 domain-containing protein</fullName>
    </recommendedName>
</protein>
<organism evidence="4 5">
    <name type="scientific">Kribbella sancticallisti</name>
    <dbReference type="NCBI Taxonomy" id="460087"/>
    <lineage>
        <taxon>Bacteria</taxon>
        <taxon>Bacillati</taxon>
        <taxon>Actinomycetota</taxon>
        <taxon>Actinomycetes</taxon>
        <taxon>Propionibacteriales</taxon>
        <taxon>Kribbellaceae</taxon>
        <taxon>Kribbella</taxon>
    </lineage>
</organism>
<dbReference type="InterPro" id="IPR011098">
    <property type="entry name" value="G5_dom"/>
</dbReference>
<evidence type="ECO:0000256" key="1">
    <source>
        <dbReference type="ARBA" id="ARBA00022729"/>
    </source>
</evidence>
<feature type="compositionally biased region" description="Gly residues" evidence="2">
    <location>
        <begin position="91"/>
        <end position="106"/>
    </location>
</feature>
<accession>A0ABP4NTW2</accession>
<feature type="domain" description="G5" evidence="3">
    <location>
        <begin position="1"/>
        <end position="73"/>
    </location>
</feature>
<feature type="compositionally biased region" description="Low complexity" evidence="2">
    <location>
        <begin position="71"/>
        <end position="90"/>
    </location>
</feature>
<proteinExistence type="predicted"/>